<dbReference type="GO" id="GO:0005524">
    <property type="term" value="F:ATP binding"/>
    <property type="evidence" value="ECO:0007669"/>
    <property type="project" value="InterPro"/>
</dbReference>
<dbReference type="PROSITE" id="PS50929">
    <property type="entry name" value="ABC_TM1F"/>
    <property type="match status" value="1"/>
</dbReference>
<gene>
    <name evidence="7" type="ORF">PEBR_07395</name>
</gene>
<comment type="subcellular location">
    <subcellularLocation>
        <location evidence="1">Membrane</location>
        <topology evidence="1">Multi-pass membrane protein</topology>
    </subcellularLocation>
</comment>
<evidence type="ECO:0000256" key="5">
    <source>
        <dbReference type="SAM" id="Phobius"/>
    </source>
</evidence>
<dbReference type="AlphaFoldDB" id="A0A1S9RW76"/>
<proteinExistence type="predicted"/>
<evidence type="ECO:0000256" key="3">
    <source>
        <dbReference type="ARBA" id="ARBA00022989"/>
    </source>
</evidence>
<evidence type="ECO:0000256" key="2">
    <source>
        <dbReference type="ARBA" id="ARBA00022692"/>
    </source>
</evidence>
<protein>
    <recommendedName>
        <fullName evidence="6">ABC transmembrane type-1 domain-containing protein</fullName>
    </recommendedName>
</protein>
<dbReference type="PANTHER" id="PTHR24221:SF503">
    <property type="entry name" value="MITOCHONDRIAL POTASSIUM CHANNEL ATP-BINDING SUBUNIT"/>
    <property type="match status" value="1"/>
</dbReference>
<evidence type="ECO:0000256" key="4">
    <source>
        <dbReference type="ARBA" id="ARBA00023136"/>
    </source>
</evidence>
<dbReference type="GO" id="GO:0140359">
    <property type="term" value="F:ABC-type transporter activity"/>
    <property type="evidence" value="ECO:0007669"/>
    <property type="project" value="InterPro"/>
</dbReference>
<keyword evidence="2 5" id="KW-0812">Transmembrane</keyword>
<dbReference type="Pfam" id="PF00664">
    <property type="entry name" value="ABC_membrane"/>
    <property type="match status" value="1"/>
</dbReference>
<evidence type="ECO:0000313" key="7">
    <source>
        <dbReference type="EMBL" id="OOQ89656.1"/>
    </source>
</evidence>
<dbReference type="EMBL" id="LJBN01000104">
    <property type="protein sequence ID" value="OOQ89656.1"/>
    <property type="molecule type" value="Genomic_DNA"/>
</dbReference>
<keyword evidence="4 5" id="KW-0472">Membrane</keyword>
<evidence type="ECO:0000256" key="1">
    <source>
        <dbReference type="ARBA" id="ARBA00004141"/>
    </source>
</evidence>
<dbReference type="PANTHER" id="PTHR24221">
    <property type="entry name" value="ATP-BINDING CASSETTE SUB-FAMILY B"/>
    <property type="match status" value="1"/>
</dbReference>
<dbReference type="InterPro" id="IPR039421">
    <property type="entry name" value="Type_1_exporter"/>
</dbReference>
<evidence type="ECO:0000259" key="6">
    <source>
        <dbReference type="PROSITE" id="PS50929"/>
    </source>
</evidence>
<sequence>MAFFDDRGSGELTMQFTADTEKMQQAISEKLSMTISALGALATALILSFILYWKFTLILLWSLIFGALIYLAGKRVGKKFNANGRNAESPGNLMAEEAISAIRTTAPLGLEDLISARFHEYLDLISKNELFMKIFTGLLLGRAVGAGHINFCIGFLARPSVFRLKGSFLCKCSDHRPGHQNGSVLHCGSQWQCGCIRIRNPTHL</sequence>
<name>A0A1S9RW76_PENBI</name>
<feature type="transmembrane region" description="Helical" evidence="5">
    <location>
        <begin position="31"/>
        <end position="51"/>
    </location>
</feature>
<dbReference type="InterPro" id="IPR036640">
    <property type="entry name" value="ABC1_TM_sf"/>
</dbReference>
<feature type="domain" description="ABC transmembrane type-1" evidence="6">
    <location>
        <begin position="1"/>
        <end position="156"/>
    </location>
</feature>
<accession>A0A1S9RW76</accession>
<dbReference type="Gene3D" id="1.20.1560.10">
    <property type="entry name" value="ABC transporter type 1, transmembrane domain"/>
    <property type="match status" value="1"/>
</dbReference>
<dbReference type="InterPro" id="IPR011527">
    <property type="entry name" value="ABC1_TM_dom"/>
</dbReference>
<evidence type="ECO:0000313" key="8">
    <source>
        <dbReference type="Proteomes" id="UP000190744"/>
    </source>
</evidence>
<keyword evidence="3 5" id="KW-1133">Transmembrane helix</keyword>
<organism evidence="7 8">
    <name type="scientific">Penicillium brasilianum</name>
    <dbReference type="NCBI Taxonomy" id="104259"/>
    <lineage>
        <taxon>Eukaryota</taxon>
        <taxon>Fungi</taxon>
        <taxon>Dikarya</taxon>
        <taxon>Ascomycota</taxon>
        <taxon>Pezizomycotina</taxon>
        <taxon>Eurotiomycetes</taxon>
        <taxon>Eurotiomycetidae</taxon>
        <taxon>Eurotiales</taxon>
        <taxon>Aspergillaceae</taxon>
        <taxon>Penicillium</taxon>
    </lineage>
</organism>
<dbReference type="GO" id="GO:0016020">
    <property type="term" value="C:membrane"/>
    <property type="evidence" value="ECO:0007669"/>
    <property type="project" value="UniProtKB-SubCell"/>
</dbReference>
<dbReference type="SUPFAM" id="SSF90123">
    <property type="entry name" value="ABC transporter transmembrane region"/>
    <property type="match status" value="1"/>
</dbReference>
<reference evidence="8" key="1">
    <citation type="submission" date="2015-09" db="EMBL/GenBank/DDBJ databases">
        <authorList>
            <person name="Fill T.P."/>
            <person name="Baretta J.F."/>
            <person name="de Almeida L.G."/>
            <person name="Rocha M."/>
            <person name="de Souza D.H."/>
            <person name="Malavazi I."/>
            <person name="Cerdeira L.T."/>
            <person name="Hong H."/>
            <person name="Samborskyy M."/>
            <person name="de Vasconcelos A.T."/>
            <person name="Leadlay P."/>
            <person name="Rodrigues-Filho E."/>
        </authorList>
    </citation>
    <scope>NUCLEOTIDE SEQUENCE [LARGE SCALE GENOMIC DNA]</scope>
    <source>
        <strain evidence="8">LaBioMMi 136</strain>
    </source>
</reference>
<comment type="caution">
    <text evidence="7">The sequence shown here is derived from an EMBL/GenBank/DDBJ whole genome shotgun (WGS) entry which is preliminary data.</text>
</comment>
<feature type="transmembrane region" description="Helical" evidence="5">
    <location>
        <begin position="57"/>
        <end position="73"/>
    </location>
</feature>
<dbReference type="Proteomes" id="UP000190744">
    <property type="component" value="Unassembled WGS sequence"/>
</dbReference>